<dbReference type="EMBL" id="CP023737">
    <property type="protein sequence ID" value="ATQ66988.1"/>
    <property type="molecule type" value="Genomic_DNA"/>
</dbReference>
<name>A0A2D2CW20_METT3</name>
<dbReference type="AlphaFoldDB" id="A0A2D2CW20"/>
<sequence>METRANYALIGAFTIAVVFAAFGFVFWFSGPSTTAQYKTYQIVFSGSVSGLTRGGAVEFDGLKVGEVTQLAISEEDPSRVDVLVNIDKKTPIKIDTKARLESAGFTGVKTVALVGGTPRAPVLAAAPGQAYPRIEAEGSDLQNIIDSVQRLSKKATDALDKIDKLLDANSATISQTLQNAETFTKALADNSENIGSVMKDMAALGRSLKPIPERLDKLLAAIDPKKLSSISTDIAAASNNLKTFSGGGLKQYELLAVDARKTLETVERAVRSLEKNPQQVLFGATPALPEYKGR</sequence>
<keyword evidence="2" id="KW-0812">Transmembrane</keyword>
<evidence type="ECO:0000313" key="5">
    <source>
        <dbReference type="Proteomes" id="UP000230709"/>
    </source>
</evidence>
<protein>
    <submittedName>
        <fullName evidence="4">MCE family protein</fullName>
    </submittedName>
</protein>
<accession>A0A2D2CW20</accession>
<dbReference type="InterPro" id="IPR003399">
    <property type="entry name" value="Mce/MlaD"/>
</dbReference>
<evidence type="ECO:0000259" key="3">
    <source>
        <dbReference type="Pfam" id="PF02470"/>
    </source>
</evidence>
<dbReference type="PANTHER" id="PTHR36698">
    <property type="entry name" value="BLL5892 PROTEIN"/>
    <property type="match status" value="1"/>
</dbReference>
<dbReference type="Pfam" id="PF02470">
    <property type="entry name" value="MlaD"/>
    <property type="match status" value="1"/>
</dbReference>
<feature type="domain" description="Mce/MlaD" evidence="3">
    <location>
        <begin position="39"/>
        <end position="115"/>
    </location>
</feature>
<reference evidence="5" key="1">
    <citation type="submission" date="2017-10" db="EMBL/GenBank/DDBJ databases">
        <title>Completed PacBio SMRT sequence of Methylosinus trichosporium OB3b reveals presence of a third large plasmid.</title>
        <authorList>
            <person name="Charles T.C."/>
            <person name="Lynch M.D.J."/>
            <person name="Heil J.R."/>
            <person name="Cheng J."/>
        </authorList>
    </citation>
    <scope>NUCLEOTIDE SEQUENCE [LARGE SCALE GENOMIC DNA]</scope>
    <source>
        <strain evidence="5">OB3b</strain>
    </source>
</reference>
<keyword evidence="2" id="KW-1133">Transmembrane helix</keyword>
<dbReference type="KEGG" id="mtw:CQW49_03130"/>
<keyword evidence="2" id="KW-0472">Membrane</keyword>
<keyword evidence="1" id="KW-0175">Coiled coil</keyword>
<evidence type="ECO:0000256" key="1">
    <source>
        <dbReference type="SAM" id="Coils"/>
    </source>
</evidence>
<feature type="coiled-coil region" evidence="1">
    <location>
        <begin position="249"/>
        <end position="276"/>
    </location>
</feature>
<gene>
    <name evidence="4" type="ORF">CQW49_03130</name>
</gene>
<organism evidence="4 5">
    <name type="scientific">Methylosinus trichosporium (strain ATCC 35070 / NCIMB 11131 / UNIQEM 75 / OB3b)</name>
    <dbReference type="NCBI Taxonomy" id="595536"/>
    <lineage>
        <taxon>Bacteria</taxon>
        <taxon>Pseudomonadati</taxon>
        <taxon>Pseudomonadota</taxon>
        <taxon>Alphaproteobacteria</taxon>
        <taxon>Hyphomicrobiales</taxon>
        <taxon>Methylocystaceae</taxon>
        <taxon>Methylosinus</taxon>
    </lineage>
</organism>
<evidence type="ECO:0000313" key="4">
    <source>
        <dbReference type="EMBL" id="ATQ66988.1"/>
    </source>
</evidence>
<keyword evidence="5" id="KW-1185">Reference proteome</keyword>
<evidence type="ECO:0000256" key="2">
    <source>
        <dbReference type="SAM" id="Phobius"/>
    </source>
</evidence>
<dbReference type="RefSeq" id="WP_003610991.1">
    <property type="nucleotide sequence ID" value="NZ_ADVE02000001.1"/>
</dbReference>
<dbReference type="PANTHER" id="PTHR36698:SF2">
    <property type="entry name" value="MCE_MLAD DOMAIN-CONTAINING PROTEIN"/>
    <property type="match status" value="1"/>
</dbReference>
<dbReference type="Proteomes" id="UP000230709">
    <property type="component" value="Chromosome"/>
</dbReference>
<proteinExistence type="predicted"/>
<feature type="transmembrane region" description="Helical" evidence="2">
    <location>
        <begin position="7"/>
        <end position="28"/>
    </location>
</feature>